<keyword evidence="5" id="KW-1185">Reference proteome</keyword>
<keyword evidence="3" id="KW-0472">Membrane</keyword>
<keyword evidence="2" id="KW-0560">Oxidoreductase</keyword>
<evidence type="ECO:0000313" key="4">
    <source>
        <dbReference type="EMBL" id="OMI37148.1"/>
    </source>
</evidence>
<accession>A0A1R1SG15</accession>
<dbReference type="RefSeq" id="WP_065968292.1">
    <property type="nucleotide sequence ID" value="NZ_ASQP01000317.1"/>
</dbReference>
<dbReference type="AlphaFoldDB" id="A0A1R1SG15"/>
<protein>
    <submittedName>
        <fullName evidence="4">Oxidoreductase</fullName>
    </submittedName>
</protein>
<keyword evidence="3" id="KW-0812">Transmembrane</keyword>
<dbReference type="InterPro" id="IPR051122">
    <property type="entry name" value="SDR_DHRS6-like"/>
</dbReference>
<feature type="transmembrane region" description="Helical" evidence="3">
    <location>
        <begin position="12"/>
        <end position="32"/>
    </location>
</feature>
<dbReference type="PANTHER" id="PTHR43477:SF1">
    <property type="entry name" value="DIHYDROANTICAPSIN 7-DEHYDROGENASE"/>
    <property type="match status" value="1"/>
</dbReference>
<dbReference type="SUPFAM" id="SSF51735">
    <property type="entry name" value="NAD(P)-binding Rossmann-fold domains"/>
    <property type="match status" value="1"/>
</dbReference>
<proteinExistence type="inferred from homology"/>
<name>A0A1R1SG15_9ACTN</name>
<dbReference type="GeneID" id="96748264"/>
<evidence type="ECO:0000256" key="2">
    <source>
        <dbReference type="ARBA" id="ARBA00023002"/>
    </source>
</evidence>
<dbReference type="InterPro" id="IPR002347">
    <property type="entry name" value="SDR_fam"/>
</dbReference>
<sequence length="261" mass="26101">MNQAHPTGDFDGLAALVTGGASGIGAAIAALLRDRGARVAVLDRDPAGAPAGTLPVKADVTSDEAIRNGVAEVVAEFGALHTVVGNAGIGAIGTVEDNSDEEWRRVLDVNVLGLVRTARAALPHLRAAAAERPGAVSITHTCSIAATAGLPQRAAYSASKGAVLALTLAMAADHVRDGIRVNCVNPGTVDTPWVGRLLGRAADPAAERAALEARQPTGRLVSADEVAAAVAYLAGPAAAAVTGTALAVDGGMQGLRLRPAT</sequence>
<comment type="caution">
    <text evidence="4">The sequence shown here is derived from an EMBL/GenBank/DDBJ whole genome shotgun (WGS) entry which is preliminary data.</text>
</comment>
<dbReference type="PROSITE" id="PS00061">
    <property type="entry name" value="ADH_SHORT"/>
    <property type="match status" value="1"/>
</dbReference>
<dbReference type="InterPro" id="IPR020904">
    <property type="entry name" value="Sc_DH/Rdtase_CS"/>
</dbReference>
<evidence type="ECO:0000256" key="1">
    <source>
        <dbReference type="ARBA" id="ARBA00006484"/>
    </source>
</evidence>
<evidence type="ECO:0000313" key="5">
    <source>
        <dbReference type="Proteomes" id="UP000186168"/>
    </source>
</evidence>
<dbReference type="Gene3D" id="3.40.50.720">
    <property type="entry name" value="NAD(P)-binding Rossmann-like Domain"/>
    <property type="match status" value="1"/>
</dbReference>
<dbReference type="InterPro" id="IPR036291">
    <property type="entry name" value="NAD(P)-bd_dom_sf"/>
</dbReference>
<dbReference type="EMBL" id="ASQP01000317">
    <property type="protein sequence ID" value="OMI37148.1"/>
    <property type="molecule type" value="Genomic_DNA"/>
</dbReference>
<dbReference type="PRINTS" id="PR00081">
    <property type="entry name" value="GDHRDH"/>
</dbReference>
<dbReference type="FunFam" id="3.40.50.720:FF:000084">
    <property type="entry name" value="Short-chain dehydrogenase reductase"/>
    <property type="match status" value="1"/>
</dbReference>
<keyword evidence="3" id="KW-1133">Transmembrane helix</keyword>
<dbReference type="STRING" id="67365.GCA_001704635_03963"/>
<comment type="similarity">
    <text evidence="1">Belongs to the short-chain dehydrogenases/reductases (SDR) family.</text>
</comment>
<evidence type="ECO:0000256" key="3">
    <source>
        <dbReference type="SAM" id="Phobius"/>
    </source>
</evidence>
<dbReference type="Pfam" id="PF13561">
    <property type="entry name" value="adh_short_C2"/>
    <property type="match status" value="1"/>
</dbReference>
<dbReference type="CDD" id="cd05233">
    <property type="entry name" value="SDR_c"/>
    <property type="match status" value="1"/>
</dbReference>
<organism evidence="4 5">
    <name type="scientific">Streptomyces sparsogenes DSM 40356</name>
    <dbReference type="NCBI Taxonomy" id="1331668"/>
    <lineage>
        <taxon>Bacteria</taxon>
        <taxon>Bacillati</taxon>
        <taxon>Actinomycetota</taxon>
        <taxon>Actinomycetes</taxon>
        <taxon>Kitasatosporales</taxon>
        <taxon>Streptomycetaceae</taxon>
        <taxon>Streptomyces</taxon>
    </lineage>
</organism>
<reference evidence="4 5" key="1">
    <citation type="submission" date="2013-05" db="EMBL/GenBank/DDBJ databases">
        <title>Genome sequence of Streptomyces sparsogenes DSM 40356.</title>
        <authorList>
            <person name="Coyne S."/>
            <person name="Seebeck F.P."/>
        </authorList>
    </citation>
    <scope>NUCLEOTIDE SEQUENCE [LARGE SCALE GENOMIC DNA]</scope>
    <source>
        <strain evidence="4 5">DSM 40356</strain>
    </source>
</reference>
<gene>
    <name evidence="4" type="ORF">SPAR_22394</name>
</gene>
<dbReference type="PANTHER" id="PTHR43477">
    <property type="entry name" value="DIHYDROANTICAPSIN 7-DEHYDROGENASE"/>
    <property type="match status" value="1"/>
</dbReference>
<dbReference type="Proteomes" id="UP000186168">
    <property type="component" value="Unassembled WGS sequence"/>
</dbReference>
<dbReference type="GO" id="GO:0016491">
    <property type="term" value="F:oxidoreductase activity"/>
    <property type="evidence" value="ECO:0007669"/>
    <property type="project" value="UniProtKB-KW"/>
</dbReference>